<protein>
    <recommendedName>
        <fullName evidence="2">Heterokaryon incompatibility domain-containing protein</fullName>
    </recommendedName>
</protein>
<accession>A0A6A6ZQW3</accession>
<evidence type="ECO:0000313" key="3">
    <source>
        <dbReference type="EMBL" id="KAF2822655.1"/>
    </source>
</evidence>
<organism evidence="3 4">
    <name type="scientific">Ophiobolus disseminans</name>
    <dbReference type="NCBI Taxonomy" id="1469910"/>
    <lineage>
        <taxon>Eukaryota</taxon>
        <taxon>Fungi</taxon>
        <taxon>Dikarya</taxon>
        <taxon>Ascomycota</taxon>
        <taxon>Pezizomycotina</taxon>
        <taxon>Dothideomycetes</taxon>
        <taxon>Pleosporomycetidae</taxon>
        <taxon>Pleosporales</taxon>
        <taxon>Pleosporineae</taxon>
        <taxon>Phaeosphaeriaceae</taxon>
        <taxon>Ophiobolus</taxon>
    </lineage>
</organism>
<dbReference type="InterPro" id="IPR052895">
    <property type="entry name" value="HetReg/Transcr_Mod"/>
</dbReference>
<dbReference type="PANTHER" id="PTHR24148:SF73">
    <property type="entry name" value="HET DOMAIN PROTEIN (AFU_ORTHOLOGUE AFUA_8G01020)"/>
    <property type="match status" value="1"/>
</dbReference>
<feature type="domain" description="Heterokaryon incompatibility" evidence="2">
    <location>
        <begin position="49"/>
        <end position="187"/>
    </location>
</feature>
<keyword evidence="4" id="KW-1185">Reference proteome</keyword>
<feature type="region of interest" description="Disordered" evidence="1">
    <location>
        <begin position="580"/>
        <end position="606"/>
    </location>
</feature>
<sequence length="606" mass="68833">MASKMNTSFQHSRLNHEKPSIRLVQVLPSLSAKGLVQCRVWHTVITTSYSCVSYTWGQSDPLLDIEINGEGFKVRQNLFDFLRVVREDESRDVSSEAYWIDAICIDQANILERNHQVGQMGQIFSNAICVHIWLGIAPAPMLDVVQAIRRGRSRSSLDWHKVHVNVPLINKHIIKNGYFCRAWVTQEVLLARSVTVRLGTESLSLSELIVGMEYFNLLQREADNLDSAFFQFTLRWRKQFKRENLMALLAQFRDKECEDPRDRIFSLLSLCSDEGRGLKVDYTISLLDLAANVLRECASSLCLCSAILVLQALRIPGFNQKKGYTDTQNHPFLEFDVATLADYFTGSDRFLYSSRRQLPCTYHDAGHGTQNFELGQYYNFFDTCESIMFADLVLAWEFAKSHGTGQVSWGTSGSKLTRQVQGTTTYGQGIEVNRDASRENIYVVRIALWLLAELNTEVAELCIQATRPRRRRRDVPIGRPRIWQAFHVANVDNSTSELPPLKASEYKPTPPILVDGDEYKAFRRPHLRRRSSSMEPPDLLAYVAARRSVSSRRSSFEYSSSSVADVEVEKRKSETLIKSSEGTTTVKASENSRLESIPQARDGGIS</sequence>
<gene>
    <name evidence="3" type="ORF">CC86DRAFT_81102</name>
</gene>
<dbReference type="PANTHER" id="PTHR24148">
    <property type="entry name" value="ANKYRIN REPEAT DOMAIN-CONTAINING PROTEIN 39 HOMOLOG-RELATED"/>
    <property type="match status" value="1"/>
</dbReference>
<proteinExistence type="predicted"/>
<evidence type="ECO:0000256" key="1">
    <source>
        <dbReference type="SAM" id="MobiDB-lite"/>
    </source>
</evidence>
<dbReference type="OrthoDB" id="194358at2759"/>
<dbReference type="Pfam" id="PF06985">
    <property type="entry name" value="HET"/>
    <property type="match status" value="1"/>
</dbReference>
<evidence type="ECO:0000259" key="2">
    <source>
        <dbReference type="Pfam" id="PF06985"/>
    </source>
</evidence>
<feature type="compositionally biased region" description="Polar residues" evidence="1">
    <location>
        <begin position="580"/>
        <end position="591"/>
    </location>
</feature>
<name>A0A6A6ZQW3_9PLEO</name>
<dbReference type="InterPro" id="IPR010730">
    <property type="entry name" value="HET"/>
</dbReference>
<reference evidence="3" key="1">
    <citation type="journal article" date="2020" name="Stud. Mycol.">
        <title>101 Dothideomycetes genomes: a test case for predicting lifestyles and emergence of pathogens.</title>
        <authorList>
            <person name="Haridas S."/>
            <person name="Albert R."/>
            <person name="Binder M."/>
            <person name="Bloem J."/>
            <person name="Labutti K."/>
            <person name="Salamov A."/>
            <person name="Andreopoulos B."/>
            <person name="Baker S."/>
            <person name="Barry K."/>
            <person name="Bills G."/>
            <person name="Bluhm B."/>
            <person name="Cannon C."/>
            <person name="Castanera R."/>
            <person name="Culley D."/>
            <person name="Daum C."/>
            <person name="Ezra D."/>
            <person name="Gonzalez J."/>
            <person name="Henrissat B."/>
            <person name="Kuo A."/>
            <person name="Liang C."/>
            <person name="Lipzen A."/>
            <person name="Lutzoni F."/>
            <person name="Magnuson J."/>
            <person name="Mondo S."/>
            <person name="Nolan M."/>
            <person name="Ohm R."/>
            <person name="Pangilinan J."/>
            <person name="Park H.-J."/>
            <person name="Ramirez L."/>
            <person name="Alfaro M."/>
            <person name="Sun H."/>
            <person name="Tritt A."/>
            <person name="Yoshinaga Y."/>
            <person name="Zwiers L.-H."/>
            <person name="Turgeon B."/>
            <person name="Goodwin S."/>
            <person name="Spatafora J."/>
            <person name="Crous P."/>
            <person name="Grigoriev I."/>
        </authorList>
    </citation>
    <scope>NUCLEOTIDE SEQUENCE</scope>
    <source>
        <strain evidence="3">CBS 113818</strain>
    </source>
</reference>
<evidence type="ECO:0000313" key="4">
    <source>
        <dbReference type="Proteomes" id="UP000799424"/>
    </source>
</evidence>
<dbReference type="AlphaFoldDB" id="A0A6A6ZQW3"/>
<dbReference type="EMBL" id="MU006234">
    <property type="protein sequence ID" value="KAF2822655.1"/>
    <property type="molecule type" value="Genomic_DNA"/>
</dbReference>
<dbReference type="Proteomes" id="UP000799424">
    <property type="component" value="Unassembled WGS sequence"/>
</dbReference>